<dbReference type="Pfam" id="PF05199">
    <property type="entry name" value="GMC_oxred_C"/>
    <property type="match status" value="1"/>
</dbReference>
<dbReference type="SUPFAM" id="SSF54373">
    <property type="entry name" value="FAD-linked reductases, C-terminal domain"/>
    <property type="match status" value="1"/>
</dbReference>
<keyword evidence="8" id="KW-1185">Reference proteome</keyword>
<dbReference type="Gene3D" id="3.50.50.60">
    <property type="entry name" value="FAD/NAD(P)-binding domain"/>
    <property type="match status" value="1"/>
</dbReference>
<protein>
    <recommendedName>
        <fullName evidence="9">Glucose-methanol-choline oxidoreductase</fullName>
    </recommendedName>
</protein>
<feature type="domain" description="Glucose-methanol-choline oxidoreductase N-terminal" evidence="5">
    <location>
        <begin position="2"/>
        <end position="96"/>
    </location>
</feature>
<dbReference type="InterPro" id="IPR036188">
    <property type="entry name" value="FAD/NAD-bd_sf"/>
</dbReference>
<evidence type="ECO:0000259" key="5">
    <source>
        <dbReference type="Pfam" id="PF00732"/>
    </source>
</evidence>
<proteinExistence type="inferred from homology"/>
<comment type="cofactor">
    <cofactor evidence="1">
        <name>FAD</name>
        <dbReference type="ChEBI" id="CHEBI:57692"/>
    </cofactor>
</comment>
<keyword evidence="3" id="KW-0285">Flavoprotein</keyword>
<sequence length="311" mass="32644">MAYLLPAIGRPNLTAVGGATATHLLFAGARVTGVEYLRDGRLDRAYADHVVLCAGAFTSAHLLMLSGIGPARELRRAGIPVVAHSPAVGTRFSDHPQLVIEWTPRHQRPAAPGEWMGGALHTDDLELLGTVKPMTALLEPAHGGDLAPLALMASVQAPRNTGRLRLTSADPLDPPLIDYGYLRDGDDRRRMREAARLCLDLLSTPDWQSAHDGLVGITPEDAADDRSLDSWIAAHLGTALHTCGTVPFGGTGAAADGEGRVRGVEGLTVADTSILPTAPRRGPALAAVLVGEVIAAHLCASDTVPPRAVVR</sequence>
<evidence type="ECO:0000313" key="7">
    <source>
        <dbReference type="EMBL" id="BCT75108.1"/>
    </source>
</evidence>
<evidence type="ECO:0000256" key="2">
    <source>
        <dbReference type="ARBA" id="ARBA00010790"/>
    </source>
</evidence>
<evidence type="ECO:0000256" key="4">
    <source>
        <dbReference type="ARBA" id="ARBA00022827"/>
    </source>
</evidence>
<dbReference type="InterPro" id="IPR007867">
    <property type="entry name" value="GMC_OxRtase_C"/>
</dbReference>
<accession>A0ABM7PSC9</accession>
<dbReference type="Proteomes" id="UP001319861">
    <property type="component" value="Chromosome"/>
</dbReference>
<dbReference type="PANTHER" id="PTHR11552:SF147">
    <property type="entry name" value="CHOLINE DEHYDROGENASE, MITOCHONDRIAL"/>
    <property type="match status" value="1"/>
</dbReference>
<evidence type="ECO:0000256" key="3">
    <source>
        <dbReference type="ARBA" id="ARBA00022630"/>
    </source>
</evidence>
<dbReference type="InterPro" id="IPR000172">
    <property type="entry name" value="GMC_OxRdtase_N"/>
</dbReference>
<dbReference type="EMBL" id="AP024525">
    <property type="protein sequence ID" value="BCT75108.1"/>
    <property type="molecule type" value="Genomic_DNA"/>
</dbReference>
<evidence type="ECO:0000313" key="8">
    <source>
        <dbReference type="Proteomes" id="UP001319861"/>
    </source>
</evidence>
<gene>
    <name evidence="7" type="ORF">SCMU_09500</name>
</gene>
<comment type="similarity">
    <text evidence="2">Belongs to the GMC oxidoreductase family.</text>
</comment>
<evidence type="ECO:0008006" key="9">
    <source>
        <dbReference type="Google" id="ProtNLM"/>
    </source>
</evidence>
<dbReference type="Gene3D" id="3.30.560.10">
    <property type="entry name" value="Glucose Oxidase, domain 3"/>
    <property type="match status" value="1"/>
</dbReference>
<keyword evidence="4" id="KW-0274">FAD</keyword>
<reference evidence="7 8" key="1">
    <citation type="journal article" date="2021" name="J. Biosci. Bioeng.">
        <title>Identification and characterization of a chc gene cluster responsible for the aromatization pathway of cyclohexanecarboxylate degradation in Sinomonas cyclohexanicum ATCC 51369.</title>
        <authorList>
            <person name="Yamamoto T."/>
            <person name="Hasegawa Y."/>
            <person name="Lau P.C.K."/>
            <person name="Iwaki H."/>
        </authorList>
    </citation>
    <scope>NUCLEOTIDE SEQUENCE [LARGE SCALE GENOMIC DNA]</scope>
    <source>
        <strain evidence="7 8">ATCC 51369</strain>
    </source>
</reference>
<organism evidence="7 8">
    <name type="scientific">Sinomonas cyclohexanicum</name>
    <name type="common">Corynebacterium cyclohexanicum</name>
    <dbReference type="NCBI Taxonomy" id="322009"/>
    <lineage>
        <taxon>Bacteria</taxon>
        <taxon>Bacillati</taxon>
        <taxon>Actinomycetota</taxon>
        <taxon>Actinomycetes</taxon>
        <taxon>Micrococcales</taxon>
        <taxon>Micrococcaceae</taxon>
        <taxon>Sinomonas</taxon>
    </lineage>
</organism>
<name>A0ABM7PSC9_SINCY</name>
<feature type="domain" description="Glucose-methanol-choline oxidoreductase C-terminal" evidence="6">
    <location>
        <begin position="158"/>
        <end position="291"/>
    </location>
</feature>
<dbReference type="Pfam" id="PF00732">
    <property type="entry name" value="GMC_oxred_N"/>
    <property type="match status" value="1"/>
</dbReference>
<evidence type="ECO:0000259" key="6">
    <source>
        <dbReference type="Pfam" id="PF05199"/>
    </source>
</evidence>
<dbReference type="PANTHER" id="PTHR11552">
    <property type="entry name" value="GLUCOSE-METHANOL-CHOLINE GMC OXIDOREDUCTASE"/>
    <property type="match status" value="1"/>
</dbReference>
<evidence type="ECO:0000256" key="1">
    <source>
        <dbReference type="ARBA" id="ARBA00001974"/>
    </source>
</evidence>
<dbReference type="SUPFAM" id="SSF51905">
    <property type="entry name" value="FAD/NAD(P)-binding domain"/>
    <property type="match status" value="1"/>
</dbReference>
<dbReference type="InterPro" id="IPR012132">
    <property type="entry name" value="GMC_OxRdtase"/>
</dbReference>